<name>J4D946_THEOR</name>
<protein>
    <submittedName>
        <fullName evidence="1">Uncharacterized protein</fullName>
    </submittedName>
</protein>
<keyword evidence="2" id="KW-1185">Reference proteome</keyword>
<dbReference type="GeneID" id="20715626"/>
<accession>J4D946</accession>
<gene>
    <name evidence="1" type="ORF">TOT_030000448</name>
</gene>
<dbReference type="KEGG" id="tot:TOT_030000448"/>
<dbReference type="RefSeq" id="XP_009691486.1">
    <property type="nucleotide sequence ID" value="XM_009693191.1"/>
</dbReference>
<evidence type="ECO:0000313" key="2">
    <source>
        <dbReference type="Proteomes" id="UP000003786"/>
    </source>
</evidence>
<evidence type="ECO:0000313" key="1">
    <source>
        <dbReference type="EMBL" id="BAM41185.1"/>
    </source>
</evidence>
<dbReference type="AlphaFoldDB" id="J4D946"/>
<dbReference type="EMBL" id="AP011948">
    <property type="protein sequence ID" value="BAM41185.1"/>
    <property type="molecule type" value="Genomic_DNA"/>
</dbReference>
<reference evidence="1 2" key="1">
    <citation type="journal article" date="2012" name="MBio">
        <title>Comparative genome analysis of three eukaryotic parasites with differing abilities to transform leukocytes reveals key mediators of Theileria-induced leukocyte transformation.</title>
        <authorList>
            <person name="Hayashida K."/>
            <person name="Hara Y."/>
            <person name="Abe T."/>
            <person name="Yamasaki C."/>
            <person name="Toyoda A."/>
            <person name="Kosuge T."/>
            <person name="Suzuki Y."/>
            <person name="Sato Y."/>
            <person name="Kawashima S."/>
            <person name="Katayama T."/>
            <person name="Wakaguri H."/>
            <person name="Inoue N."/>
            <person name="Homma K."/>
            <person name="Tada-Umezaki M."/>
            <person name="Yagi Y."/>
            <person name="Fujii Y."/>
            <person name="Habara T."/>
            <person name="Kanehisa M."/>
            <person name="Watanabe H."/>
            <person name="Ito K."/>
            <person name="Gojobori T."/>
            <person name="Sugawara H."/>
            <person name="Imanishi T."/>
            <person name="Weir W."/>
            <person name="Gardner M."/>
            <person name="Pain A."/>
            <person name="Shiels B."/>
            <person name="Hattori M."/>
            <person name="Nene V."/>
            <person name="Sugimoto C."/>
        </authorList>
    </citation>
    <scope>NUCLEOTIDE SEQUENCE [LARGE SCALE GENOMIC DNA]</scope>
    <source>
        <strain evidence="1 2">Shintoku</strain>
    </source>
</reference>
<dbReference type="VEuPathDB" id="PiroplasmaDB:TOT_030000448"/>
<proteinExistence type="predicted"/>
<dbReference type="Proteomes" id="UP000003786">
    <property type="component" value="Chromosome 3"/>
</dbReference>
<organism evidence="1 2">
    <name type="scientific">Theileria orientalis strain Shintoku</name>
    <dbReference type="NCBI Taxonomy" id="869250"/>
    <lineage>
        <taxon>Eukaryota</taxon>
        <taxon>Sar</taxon>
        <taxon>Alveolata</taxon>
        <taxon>Apicomplexa</taxon>
        <taxon>Aconoidasida</taxon>
        <taxon>Piroplasmida</taxon>
        <taxon>Theileriidae</taxon>
        <taxon>Theileria</taxon>
    </lineage>
</organism>
<sequence>MGVSLKQHQGQMQLGAKRQRWRNFIFATGEWFNNALLCSRMIQK</sequence>